<dbReference type="EMBL" id="CP000383">
    <property type="protein sequence ID" value="ABG60579.1"/>
    <property type="molecule type" value="Genomic_DNA"/>
</dbReference>
<dbReference type="Gene3D" id="2.30.30.60">
    <property type="match status" value="1"/>
</dbReference>
<keyword evidence="6 7" id="KW-0472">Membrane</keyword>
<dbReference type="SUPFAM" id="SSF82861">
    <property type="entry name" value="Mechanosensitive channel protein MscS (YggB), transmembrane region"/>
    <property type="match status" value="1"/>
</dbReference>
<feature type="domain" description="Mechanosensitive ion channel MscS C-terminal" evidence="10">
    <location>
        <begin position="713"/>
        <end position="794"/>
    </location>
</feature>
<keyword evidence="4 7" id="KW-0812">Transmembrane</keyword>
<feature type="transmembrane region" description="Helical" evidence="7">
    <location>
        <begin position="393"/>
        <end position="411"/>
    </location>
</feature>
<dbReference type="Pfam" id="PF00924">
    <property type="entry name" value="MS_channel_2nd"/>
    <property type="match status" value="1"/>
</dbReference>
<dbReference type="PANTHER" id="PTHR30347:SF1">
    <property type="entry name" value="MECHANOSENSITIVE CHANNEL MSCK"/>
    <property type="match status" value="1"/>
</dbReference>
<evidence type="ECO:0000256" key="4">
    <source>
        <dbReference type="ARBA" id="ARBA00022692"/>
    </source>
</evidence>
<dbReference type="GO" id="GO:0005886">
    <property type="term" value="C:plasma membrane"/>
    <property type="evidence" value="ECO:0007669"/>
    <property type="project" value="UniProtKB-SubCell"/>
</dbReference>
<dbReference type="Proteomes" id="UP000001822">
    <property type="component" value="Chromosome"/>
</dbReference>
<keyword evidence="3" id="KW-1003">Cell membrane</keyword>
<dbReference type="PANTHER" id="PTHR30347">
    <property type="entry name" value="POTASSIUM CHANNEL RELATED"/>
    <property type="match status" value="1"/>
</dbReference>
<reference evidence="11 12" key="1">
    <citation type="journal article" date="2007" name="Appl. Environ. Microbiol.">
        <title>Genome sequence of the cellulolytic gliding bacterium Cytophaga hutchinsonii.</title>
        <authorList>
            <person name="Xie G."/>
            <person name="Bruce D.C."/>
            <person name="Challacombe J.F."/>
            <person name="Chertkov O."/>
            <person name="Detter J.C."/>
            <person name="Gilna P."/>
            <person name="Han C.S."/>
            <person name="Lucas S."/>
            <person name="Misra M."/>
            <person name="Myers G.L."/>
            <person name="Richardson P."/>
            <person name="Tapia R."/>
            <person name="Thayer N."/>
            <person name="Thompson L.S."/>
            <person name="Brettin T.S."/>
            <person name="Henrissat B."/>
            <person name="Wilson D.B."/>
            <person name="McBride M.J."/>
        </authorList>
    </citation>
    <scope>NUCLEOTIDE SEQUENCE [LARGE SCALE GENOMIC DNA]</scope>
    <source>
        <strain evidence="12">ATCC 33406 / DSM 1761 / CIP 103989 / NBRC 15051 / NCIMB 9469 / D465</strain>
    </source>
</reference>
<feature type="transmembrane region" description="Helical" evidence="7">
    <location>
        <begin position="594"/>
        <end position="614"/>
    </location>
</feature>
<dbReference type="InterPro" id="IPR052702">
    <property type="entry name" value="MscS-like_channel"/>
</dbReference>
<feature type="transmembrane region" description="Helical" evidence="7">
    <location>
        <begin position="274"/>
        <end position="292"/>
    </location>
</feature>
<dbReference type="Gene3D" id="1.10.287.1260">
    <property type="match status" value="1"/>
</dbReference>
<feature type="domain" description="Mechanosensitive ion channel MscS" evidence="9">
    <location>
        <begin position="637"/>
        <end position="703"/>
    </location>
</feature>
<keyword evidence="8" id="KW-0732">Signal</keyword>
<evidence type="ECO:0000313" key="12">
    <source>
        <dbReference type="Proteomes" id="UP000001822"/>
    </source>
</evidence>
<protein>
    <submittedName>
        <fullName evidence="11">Mechanosensitive ion channel protein</fullName>
    </submittedName>
</protein>
<comment type="similarity">
    <text evidence="2">Belongs to the MscS (TC 1.A.23) family.</text>
</comment>
<dbReference type="GO" id="GO:0008381">
    <property type="term" value="F:mechanosensitive monoatomic ion channel activity"/>
    <property type="evidence" value="ECO:0007669"/>
    <property type="project" value="UniProtKB-ARBA"/>
</dbReference>
<keyword evidence="5 7" id="KW-1133">Transmembrane helix</keyword>
<sequence>MNRFLLIVAVQFLMIAASGQTLSAKPDTALQEELLYQKSLIKDEAGKRAEQFNEDKLVLNQELALEKVLQAARIAKQYLKSDMDTAAWQIQIDDIQKKYIIAGDGVFSNKGTIQTHRNLTVTSKILWELLNELNARKVKINIYKHKLVDCRNDIDSLSSAPALFIVSEDSVRLRGHLQRLSVISREVRPVNNALEQSINRLQKLKEQIDYTVFEIMAALDHIEQSEIELSSRSFEKEMNYLWEPSIPERPFHEIIYQSLEKDSLTLKYYAANNSGRVILLLIFISMSVYFISSLKRKAQNEHLIRSDFSDQLVIKYPLLSALMIVINIFQFIFPNPPFIFNCLLWVVSTFCLTIIYMNYITKYWMCFWLLMWMLFLLACGNNLILQASMTERWIMLAIASAGLSLAAFIASKKRREELREKSTVYFIIFIIIIETASIAANMYGRFNISKSLLTSGFINLIIAISFLWTVRLINEGLSLASRMFRTPERRLFYINFSVIGHKAPFFLYALLVIGWFIVFARNFYEFNFVTQPVTDFIHSEIHIGNYSFSIYSVALFIVILLVAAIVSKIISFFGADISASAADNRRPTLGSWILLIRITIIVTGLLVAFAAAGIPLDKATFVLGALGVGIGFGLQSLVQNLVSGIILTFEKPVNVGDFVEIKGQKGTIKSIGFRSSTLLTIEGSKVIIPNGEILNDNVTNWTHERGMNRRTQIVIGVAYGTDLESARKILLDLVADQDSILKNPTPFVLISDFDSSSIRLQLFFWTSTPFAGNFVKSELIIAIQNAFKTNSIQFPHQDIFIKPFPSNEKSSDS</sequence>
<evidence type="ECO:0000256" key="7">
    <source>
        <dbReference type="SAM" id="Phobius"/>
    </source>
</evidence>
<dbReference type="InterPro" id="IPR010920">
    <property type="entry name" value="LSM_dom_sf"/>
</dbReference>
<organism evidence="11 12">
    <name type="scientific">Cytophaga hutchinsonii (strain ATCC 33406 / DSM 1761 / CIP 103989 / NBRC 15051 / NCIMB 9469 / D465)</name>
    <dbReference type="NCBI Taxonomy" id="269798"/>
    <lineage>
        <taxon>Bacteria</taxon>
        <taxon>Pseudomonadati</taxon>
        <taxon>Bacteroidota</taxon>
        <taxon>Cytophagia</taxon>
        <taxon>Cytophagales</taxon>
        <taxon>Cytophagaceae</taxon>
        <taxon>Cytophaga</taxon>
    </lineage>
</organism>
<dbReference type="Gene3D" id="3.30.70.100">
    <property type="match status" value="1"/>
</dbReference>
<evidence type="ECO:0000313" key="11">
    <source>
        <dbReference type="EMBL" id="ABG60579.1"/>
    </source>
</evidence>
<dbReference type="SUPFAM" id="SSF82689">
    <property type="entry name" value="Mechanosensitive channel protein MscS (YggB), C-terminal domain"/>
    <property type="match status" value="1"/>
</dbReference>
<accession>A0A6N4SVG5</accession>
<feature type="transmembrane region" description="Helical" evidence="7">
    <location>
        <begin position="423"/>
        <end position="446"/>
    </location>
</feature>
<comment type="subcellular location">
    <subcellularLocation>
        <location evidence="1">Cell membrane</location>
        <topology evidence="1">Multi-pass membrane protein</topology>
    </subcellularLocation>
</comment>
<dbReference type="InterPro" id="IPR023408">
    <property type="entry name" value="MscS_beta-dom_sf"/>
</dbReference>
<dbReference type="AlphaFoldDB" id="A0A6N4SVG5"/>
<feature type="transmembrane region" description="Helical" evidence="7">
    <location>
        <begin position="338"/>
        <end position="359"/>
    </location>
</feature>
<feature type="transmembrane region" description="Helical" evidence="7">
    <location>
        <begin position="548"/>
        <end position="573"/>
    </location>
</feature>
<feature type="transmembrane region" description="Helical" evidence="7">
    <location>
        <begin position="366"/>
        <end position="387"/>
    </location>
</feature>
<dbReference type="RefSeq" id="WP_011586687.1">
    <property type="nucleotide sequence ID" value="NC_008255.1"/>
</dbReference>
<dbReference type="InterPro" id="IPR011066">
    <property type="entry name" value="MscS_channel_C_sf"/>
</dbReference>
<evidence type="ECO:0000256" key="1">
    <source>
        <dbReference type="ARBA" id="ARBA00004651"/>
    </source>
</evidence>
<keyword evidence="12" id="KW-1185">Reference proteome</keyword>
<feature type="transmembrane region" description="Helical" evidence="7">
    <location>
        <begin position="620"/>
        <end position="642"/>
    </location>
</feature>
<feature type="chain" id="PRO_5026824898" evidence="8">
    <location>
        <begin position="24"/>
        <end position="813"/>
    </location>
</feature>
<evidence type="ECO:0000259" key="9">
    <source>
        <dbReference type="Pfam" id="PF00924"/>
    </source>
</evidence>
<dbReference type="KEGG" id="chu:CHU_3343"/>
<dbReference type="Pfam" id="PF21082">
    <property type="entry name" value="MS_channel_3rd"/>
    <property type="match status" value="1"/>
</dbReference>
<dbReference type="OrthoDB" id="9809206at2"/>
<feature type="signal peptide" evidence="8">
    <location>
        <begin position="1"/>
        <end position="23"/>
    </location>
</feature>
<feature type="transmembrane region" description="Helical" evidence="7">
    <location>
        <begin position="313"/>
        <end position="332"/>
    </location>
</feature>
<evidence type="ECO:0000256" key="5">
    <source>
        <dbReference type="ARBA" id="ARBA00022989"/>
    </source>
</evidence>
<evidence type="ECO:0000256" key="8">
    <source>
        <dbReference type="SAM" id="SignalP"/>
    </source>
</evidence>
<dbReference type="InterPro" id="IPR011014">
    <property type="entry name" value="MscS_channel_TM-2"/>
</dbReference>
<feature type="transmembrane region" description="Helical" evidence="7">
    <location>
        <begin position="452"/>
        <end position="470"/>
    </location>
</feature>
<feature type="transmembrane region" description="Helical" evidence="7">
    <location>
        <begin position="491"/>
        <end position="518"/>
    </location>
</feature>
<evidence type="ECO:0000259" key="10">
    <source>
        <dbReference type="Pfam" id="PF21082"/>
    </source>
</evidence>
<dbReference type="SUPFAM" id="SSF50182">
    <property type="entry name" value="Sm-like ribonucleoproteins"/>
    <property type="match status" value="1"/>
</dbReference>
<evidence type="ECO:0000256" key="3">
    <source>
        <dbReference type="ARBA" id="ARBA00022475"/>
    </source>
</evidence>
<dbReference type="InterPro" id="IPR006685">
    <property type="entry name" value="MscS_channel_2nd"/>
</dbReference>
<name>A0A6N4SVG5_CYTH3</name>
<evidence type="ECO:0000256" key="2">
    <source>
        <dbReference type="ARBA" id="ARBA00008017"/>
    </source>
</evidence>
<evidence type="ECO:0000256" key="6">
    <source>
        <dbReference type="ARBA" id="ARBA00023136"/>
    </source>
</evidence>
<gene>
    <name evidence="11" type="primary">aefA</name>
    <name evidence="11" type="ordered locus">CHU_3343</name>
</gene>
<proteinExistence type="inferred from homology"/>
<dbReference type="InterPro" id="IPR049278">
    <property type="entry name" value="MS_channel_C"/>
</dbReference>